<dbReference type="AlphaFoldDB" id="A0AAE1C3J6"/>
<proteinExistence type="predicted"/>
<keyword evidence="4" id="KW-1185">Reference proteome</keyword>
<keyword evidence="2" id="KW-0472">Membrane</keyword>
<feature type="transmembrane region" description="Helical" evidence="2">
    <location>
        <begin position="47"/>
        <end position="70"/>
    </location>
</feature>
<organism evidence="3 4">
    <name type="scientific">Recurvomyces mirabilis</name>
    <dbReference type="NCBI Taxonomy" id="574656"/>
    <lineage>
        <taxon>Eukaryota</taxon>
        <taxon>Fungi</taxon>
        <taxon>Dikarya</taxon>
        <taxon>Ascomycota</taxon>
        <taxon>Pezizomycotina</taxon>
        <taxon>Dothideomycetes</taxon>
        <taxon>Dothideomycetidae</taxon>
        <taxon>Mycosphaerellales</taxon>
        <taxon>Teratosphaeriaceae</taxon>
        <taxon>Recurvomyces</taxon>
    </lineage>
</organism>
<feature type="region of interest" description="Disordered" evidence="1">
    <location>
        <begin position="1"/>
        <end position="47"/>
    </location>
</feature>
<evidence type="ECO:0000313" key="4">
    <source>
        <dbReference type="Proteomes" id="UP001274830"/>
    </source>
</evidence>
<dbReference type="EMBL" id="JAUTXT010000010">
    <property type="protein sequence ID" value="KAK3676468.1"/>
    <property type="molecule type" value="Genomic_DNA"/>
</dbReference>
<feature type="compositionally biased region" description="Basic residues" evidence="1">
    <location>
        <begin position="35"/>
        <end position="45"/>
    </location>
</feature>
<keyword evidence="2" id="KW-1133">Transmembrane helix</keyword>
<evidence type="ECO:0000256" key="1">
    <source>
        <dbReference type="SAM" id="MobiDB-lite"/>
    </source>
</evidence>
<dbReference type="Proteomes" id="UP001274830">
    <property type="component" value="Unassembled WGS sequence"/>
</dbReference>
<reference evidence="3" key="1">
    <citation type="submission" date="2023-07" db="EMBL/GenBank/DDBJ databases">
        <title>Black Yeasts Isolated from many extreme environments.</title>
        <authorList>
            <person name="Coleine C."/>
            <person name="Stajich J.E."/>
            <person name="Selbmann L."/>
        </authorList>
    </citation>
    <scope>NUCLEOTIDE SEQUENCE</scope>
    <source>
        <strain evidence="3">CCFEE 5485</strain>
    </source>
</reference>
<evidence type="ECO:0000256" key="2">
    <source>
        <dbReference type="SAM" id="Phobius"/>
    </source>
</evidence>
<keyword evidence="2" id="KW-0812">Transmembrane</keyword>
<evidence type="ECO:0000313" key="3">
    <source>
        <dbReference type="EMBL" id="KAK3676468.1"/>
    </source>
</evidence>
<accession>A0AAE1C3J6</accession>
<gene>
    <name evidence="3" type="ORF">LTR78_003744</name>
</gene>
<comment type="caution">
    <text evidence="3">The sequence shown here is derived from an EMBL/GenBank/DDBJ whole genome shotgun (WGS) entry which is preliminary data.</text>
</comment>
<feature type="compositionally biased region" description="Basic and acidic residues" evidence="1">
    <location>
        <begin position="25"/>
        <end position="34"/>
    </location>
</feature>
<sequence length="73" mass="7682">MGCIPSSYSAPAPGLRDAGVGDPRIANDKIDSERKARKTRRRRRGNAGAFAAMGGAAAARRMLGLVGMVFDMC</sequence>
<name>A0AAE1C3J6_9PEZI</name>
<protein>
    <submittedName>
        <fullName evidence="3">Uncharacterized protein</fullName>
    </submittedName>
</protein>